<feature type="chain" id="PRO_5005487740" evidence="1">
    <location>
        <begin position="25"/>
        <end position="72"/>
    </location>
</feature>
<name>A0A0K2TGE0_LEPSM</name>
<accession>A0A0K2TGE0</accession>
<organism evidence="2">
    <name type="scientific">Lepeophtheirus salmonis</name>
    <name type="common">Salmon louse</name>
    <name type="synonym">Caligus salmonis</name>
    <dbReference type="NCBI Taxonomy" id="72036"/>
    <lineage>
        <taxon>Eukaryota</taxon>
        <taxon>Metazoa</taxon>
        <taxon>Ecdysozoa</taxon>
        <taxon>Arthropoda</taxon>
        <taxon>Crustacea</taxon>
        <taxon>Multicrustacea</taxon>
        <taxon>Hexanauplia</taxon>
        <taxon>Copepoda</taxon>
        <taxon>Siphonostomatoida</taxon>
        <taxon>Caligidae</taxon>
        <taxon>Lepeophtheirus</taxon>
    </lineage>
</organism>
<protein>
    <submittedName>
        <fullName evidence="2">Uncharacterized protein</fullName>
    </submittedName>
</protein>
<evidence type="ECO:0000256" key="1">
    <source>
        <dbReference type="SAM" id="SignalP"/>
    </source>
</evidence>
<evidence type="ECO:0000313" key="2">
    <source>
        <dbReference type="EMBL" id="CDW24647.1"/>
    </source>
</evidence>
<proteinExistence type="predicted"/>
<dbReference type="EMBL" id="HACA01007286">
    <property type="protein sequence ID" value="CDW24647.1"/>
    <property type="molecule type" value="Transcribed_RNA"/>
</dbReference>
<keyword evidence="1" id="KW-0732">Signal</keyword>
<dbReference type="AlphaFoldDB" id="A0A0K2TGE0"/>
<feature type="signal peptide" evidence="1">
    <location>
        <begin position="1"/>
        <end position="24"/>
    </location>
</feature>
<dbReference type="OrthoDB" id="6365580at2759"/>
<sequence length="72" mass="8749">MELIFFSKYIILELYFCLFLLSSGQDVRKRVEYNKDFNTTNTGKMFKIDIPRISIFEKRRLEKTCSIFMSYK</sequence>
<reference evidence="2" key="1">
    <citation type="submission" date="2014-05" db="EMBL/GenBank/DDBJ databases">
        <authorList>
            <person name="Chronopoulou M."/>
        </authorList>
    </citation>
    <scope>NUCLEOTIDE SEQUENCE</scope>
    <source>
        <tissue evidence="2">Whole organism</tissue>
    </source>
</reference>